<keyword evidence="3" id="KW-1185">Reference proteome</keyword>
<accession>A0A0D2IYC2</accession>
<reference evidence="2 3" key="1">
    <citation type="journal article" date="2013" name="BMC Genomics">
        <title>Reconstruction of the lipid metabolism for the microalga Monoraphidium neglectum from its genome sequence reveals characteristics suitable for biofuel production.</title>
        <authorList>
            <person name="Bogen C."/>
            <person name="Al-Dilaimi A."/>
            <person name="Albersmeier A."/>
            <person name="Wichmann J."/>
            <person name="Grundmann M."/>
            <person name="Rupp O."/>
            <person name="Lauersen K.J."/>
            <person name="Blifernez-Klassen O."/>
            <person name="Kalinowski J."/>
            <person name="Goesmann A."/>
            <person name="Mussgnug J.H."/>
            <person name="Kruse O."/>
        </authorList>
    </citation>
    <scope>NUCLEOTIDE SEQUENCE [LARGE SCALE GENOMIC DNA]</scope>
    <source>
        <strain evidence="2 3">SAG 48.87</strain>
    </source>
</reference>
<dbReference type="RefSeq" id="XP_013891952.1">
    <property type="nucleotide sequence ID" value="XM_014036498.1"/>
</dbReference>
<dbReference type="KEGG" id="mng:MNEG_15032"/>
<dbReference type="AlphaFoldDB" id="A0A0D2IYC2"/>
<evidence type="ECO:0000313" key="2">
    <source>
        <dbReference type="EMBL" id="KIY92932.1"/>
    </source>
</evidence>
<dbReference type="GeneID" id="25732653"/>
<proteinExistence type="predicted"/>
<feature type="compositionally biased region" description="Gly residues" evidence="1">
    <location>
        <begin position="71"/>
        <end position="84"/>
    </location>
</feature>
<protein>
    <submittedName>
        <fullName evidence="2">Uncharacterized protein</fullName>
    </submittedName>
</protein>
<evidence type="ECO:0000313" key="3">
    <source>
        <dbReference type="Proteomes" id="UP000054498"/>
    </source>
</evidence>
<dbReference type="Proteomes" id="UP000054498">
    <property type="component" value="Unassembled WGS sequence"/>
</dbReference>
<feature type="region of interest" description="Disordered" evidence="1">
    <location>
        <begin position="46"/>
        <end position="84"/>
    </location>
</feature>
<organism evidence="2 3">
    <name type="scientific">Monoraphidium neglectum</name>
    <dbReference type="NCBI Taxonomy" id="145388"/>
    <lineage>
        <taxon>Eukaryota</taxon>
        <taxon>Viridiplantae</taxon>
        <taxon>Chlorophyta</taxon>
        <taxon>core chlorophytes</taxon>
        <taxon>Chlorophyceae</taxon>
        <taxon>CS clade</taxon>
        <taxon>Sphaeropleales</taxon>
        <taxon>Selenastraceae</taxon>
        <taxon>Monoraphidium</taxon>
    </lineage>
</organism>
<feature type="non-terminal residue" evidence="2">
    <location>
        <position position="84"/>
    </location>
</feature>
<dbReference type="EMBL" id="KK105186">
    <property type="protein sequence ID" value="KIY92932.1"/>
    <property type="molecule type" value="Genomic_DNA"/>
</dbReference>
<gene>
    <name evidence="2" type="ORF">MNEG_15032</name>
</gene>
<evidence type="ECO:0000256" key="1">
    <source>
        <dbReference type="SAM" id="MobiDB-lite"/>
    </source>
</evidence>
<name>A0A0D2IYC2_9CHLO</name>
<sequence length="84" mass="8152">MEEMRALGIPVKTAGAGAPGLPIGEDDAASAAPQAMLALLKDTEAALGIAPPRDEQRPPQEPRHARSRSGGAAGSGGGGAAGGL</sequence>
<feature type="compositionally biased region" description="Basic and acidic residues" evidence="1">
    <location>
        <begin position="52"/>
        <end position="64"/>
    </location>
</feature>